<dbReference type="AlphaFoldDB" id="A0A2I0XEP9"/>
<organism evidence="2 3">
    <name type="scientific">Dendrobium catenatum</name>
    <dbReference type="NCBI Taxonomy" id="906689"/>
    <lineage>
        <taxon>Eukaryota</taxon>
        <taxon>Viridiplantae</taxon>
        <taxon>Streptophyta</taxon>
        <taxon>Embryophyta</taxon>
        <taxon>Tracheophyta</taxon>
        <taxon>Spermatophyta</taxon>
        <taxon>Magnoliopsida</taxon>
        <taxon>Liliopsida</taxon>
        <taxon>Asparagales</taxon>
        <taxon>Orchidaceae</taxon>
        <taxon>Epidendroideae</taxon>
        <taxon>Malaxideae</taxon>
        <taxon>Dendrobiinae</taxon>
        <taxon>Dendrobium</taxon>
    </lineage>
</organism>
<reference evidence="2 3" key="2">
    <citation type="journal article" date="2017" name="Nature">
        <title>The Apostasia genome and the evolution of orchids.</title>
        <authorList>
            <person name="Zhang G.Q."/>
            <person name="Liu K.W."/>
            <person name="Li Z."/>
            <person name="Lohaus R."/>
            <person name="Hsiao Y.Y."/>
            <person name="Niu S.C."/>
            <person name="Wang J.Y."/>
            <person name="Lin Y.C."/>
            <person name="Xu Q."/>
            <person name="Chen L.J."/>
            <person name="Yoshida K."/>
            <person name="Fujiwara S."/>
            <person name="Wang Z.W."/>
            <person name="Zhang Y.Q."/>
            <person name="Mitsuda N."/>
            <person name="Wang M."/>
            <person name="Liu G.H."/>
            <person name="Pecoraro L."/>
            <person name="Huang H.X."/>
            <person name="Xiao X.J."/>
            <person name="Lin M."/>
            <person name="Wu X.Y."/>
            <person name="Wu W.L."/>
            <person name="Chen Y.Y."/>
            <person name="Chang S.B."/>
            <person name="Sakamoto S."/>
            <person name="Ohme-Takagi M."/>
            <person name="Yagi M."/>
            <person name="Zeng S.J."/>
            <person name="Shen C.Y."/>
            <person name="Yeh C.M."/>
            <person name="Luo Y.B."/>
            <person name="Tsai W.C."/>
            <person name="Van de Peer Y."/>
            <person name="Liu Z.J."/>
        </authorList>
    </citation>
    <scope>NUCLEOTIDE SEQUENCE [LARGE SCALE GENOMIC DNA]</scope>
    <source>
        <tissue evidence="2">The whole plant</tissue>
    </source>
</reference>
<evidence type="ECO:0000313" key="3">
    <source>
        <dbReference type="Proteomes" id="UP000233837"/>
    </source>
</evidence>
<proteinExistence type="predicted"/>
<name>A0A2I0XEP9_9ASPA</name>
<gene>
    <name evidence="2" type="ORF">MA16_Dca013334</name>
</gene>
<evidence type="ECO:0000256" key="1">
    <source>
        <dbReference type="SAM" id="MobiDB-lite"/>
    </source>
</evidence>
<dbReference type="EMBL" id="KZ501949">
    <property type="protein sequence ID" value="PKU86398.1"/>
    <property type="molecule type" value="Genomic_DNA"/>
</dbReference>
<sequence>MEYQSQFSLKKGSTLPKRGQVKTKIIAKLVRSISSVSSKNRRERRGEDAAELMMPTPSSSGYVSEDS</sequence>
<keyword evidence="3" id="KW-1185">Reference proteome</keyword>
<dbReference type="Proteomes" id="UP000233837">
    <property type="component" value="Unassembled WGS sequence"/>
</dbReference>
<evidence type="ECO:0000313" key="2">
    <source>
        <dbReference type="EMBL" id="PKU86398.1"/>
    </source>
</evidence>
<feature type="region of interest" description="Disordered" evidence="1">
    <location>
        <begin position="34"/>
        <end position="67"/>
    </location>
</feature>
<protein>
    <submittedName>
        <fullName evidence="2">Uncharacterized protein</fullName>
    </submittedName>
</protein>
<reference evidence="2 3" key="1">
    <citation type="journal article" date="2016" name="Sci. Rep.">
        <title>The Dendrobium catenatum Lindl. genome sequence provides insights into polysaccharide synthase, floral development and adaptive evolution.</title>
        <authorList>
            <person name="Zhang G.Q."/>
            <person name="Xu Q."/>
            <person name="Bian C."/>
            <person name="Tsai W.C."/>
            <person name="Yeh C.M."/>
            <person name="Liu K.W."/>
            <person name="Yoshida K."/>
            <person name="Zhang L.S."/>
            <person name="Chang S.B."/>
            <person name="Chen F."/>
            <person name="Shi Y."/>
            <person name="Su Y.Y."/>
            <person name="Zhang Y.Q."/>
            <person name="Chen L.J."/>
            <person name="Yin Y."/>
            <person name="Lin M."/>
            <person name="Huang H."/>
            <person name="Deng H."/>
            <person name="Wang Z.W."/>
            <person name="Zhu S.L."/>
            <person name="Zhao X."/>
            <person name="Deng C."/>
            <person name="Niu S.C."/>
            <person name="Huang J."/>
            <person name="Wang M."/>
            <person name="Liu G.H."/>
            <person name="Yang H.J."/>
            <person name="Xiao X.J."/>
            <person name="Hsiao Y.Y."/>
            <person name="Wu W.L."/>
            <person name="Chen Y.Y."/>
            <person name="Mitsuda N."/>
            <person name="Ohme-Takagi M."/>
            <person name="Luo Y.B."/>
            <person name="Van de Peer Y."/>
            <person name="Liu Z.J."/>
        </authorList>
    </citation>
    <scope>NUCLEOTIDE SEQUENCE [LARGE SCALE GENOMIC DNA]</scope>
    <source>
        <tissue evidence="2">The whole plant</tissue>
    </source>
</reference>
<feature type="compositionally biased region" description="Polar residues" evidence="1">
    <location>
        <begin position="56"/>
        <end position="67"/>
    </location>
</feature>
<accession>A0A2I0XEP9</accession>